<protein>
    <recommendedName>
        <fullName evidence="4">Farnesyl diphosphate synthase</fullName>
        <ecNumber evidence="3">2.5.1.10</ecNumber>
    </recommendedName>
    <alternativeName>
        <fullName evidence="10">(2E,6E)-farnesyl diphosphate synthase</fullName>
    </alternativeName>
    <alternativeName>
        <fullName evidence="9">Geranyltranstransferase</fullName>
    </alternativeName>
</protein>
<dbReference type="OrthoDB" id="9805316at2"/>
<sequence length="298" mass="32361">MEFSLFEKREKPLIEAALIEFLDKSTYPKGTLSQAMRYSLTAGGKRIRPLLLLATVHSLGGDMSKSYEIATALEYIHTYSLVHDDLPAMDNDALRRGKPTNHKVYGEDIAILAGDGLLTQAFEIASKGSLSDTKKVALILALAKAAGPMGMVAGQTEDIEGENQQVPLEALKAIHEKKTGELLRFSVYAGGLIADAPSTVSMLLNEFAAHFGLAFQILDDILDVIGDSKELGKKTGMDVTLNKSTYPALLSLVGAKAALEDELMSARKNLIQIGDYYKQKGSHFDSQLLSDMLNLLQL</sequence>
<evidence type="ECO:0000256" key="2">
    <source>
        <dbReference type="ARBA" id="ARBA00006706"/>
    </source>
</evidence>
<dbReference type="GO" id="GO:0004337">
    <property type="term" value="F:(2E,6E)-farnesyl diphosphate synthase activity"/>
    <property type="evidence" value="ECO:0007669"/>
    <property type="project" value="UniProtKB-EC"/>
</dbReference>
<dbReference type="NCBIfam" id="NF045485">
    <property type="entry name" value="FPPsyn"/>
    <property type="match status" value="1"/>
</dbReference>
<keyword evidence="14" id="KW-1185">Reference proteome</keyword>
<dbReference type="Proteomes" id="UP000193435">
    <property type="component" value="Unassembled WGS sequence"/>
</dbReference>
<dbReference type="GO" id="GO:0046872">
    <property type="term" value="F:metal ion binding"/>
    <property type="evidence" value="ECO:0007669"/>
    <property type="project" value="UniProtKB-KW"/>
</dbReference>
<evidence type="ECO:0000256" key="11">
    <source>
        <dbReference type="ARBA" id="ARBA00049399"/>
    </source>
</evidence>
<evidence type="ECO:0000256" key="7">
    <source>
        <dbReference type="ARBA" id="ARBA00022842"/>
    </source>
</evidence>
<keyword evidence="7" id="KW-0460">Magnesium</keyword>
<dbReference type="PROSITE" id="PS00723">
    <property type="entry name" value="POLYPRENYL_SYNTHASE_1"/>
    <property type="match status" value="1"/>
</dbReference>
<dbReference type="AlphaFoldDB" id="A0A1X7NR22"/>
<dbReference type="Pfam" id="PF00348">
    <property type="entry name" value="polyprenyl_synt"/>
    <property type="match status" value="1"/>
</dbReference>
<dbReference type="STRING" id="1073423.SAMN04488700_2384"/>
<keyword evidence="5 12" id="KW-0808">Transferase</keyword>
<dbReference type="PANTHER" id="PTHR43281:SF1">
    <property type="entry name" value="FARNESYL DIPHOSPHATE SYNTHASE"/>
    <property type="match status" value="1"/>
</dbReference>
<dbReference type="SFLD" id="SFLDG01017">
    <property type="entry name" value="Polyprenyl_Transferase_Like"/>
    <property type="match status" value="1"/>
</dbReference>
<dbReference type="FunFam" id="1.10.600.10:FF:000001">
    <property type="entry name" value="Geranylgeranyl diphosphate synthase"/>
    <property type="match status" value="1"/>
</dbReference>
<evidence type="ECO:0000256" key="6">
    <source>
        <dbReference type="ARBA" id="ARBA00022723"/>
    </source>
</evidence>
<dbReference type="InterPro" id="IPR008949">
    <property type="entry name" value="Isoprenoid_synthase_dom_sf"/>
</dbReference>
<dbReference type="Gene3D" id="1.10.600.10">
    <property type="entry name" value="Farnesyl Diphosphate Synthase"/>
    <property type="match status" value="1"/>
</dbReference>
<name>A0A1X7NR22_9LACT</name>
<evidence type="ECO:0000256" key="12">
    <source>
        <dbReference type="RuleBase" id="RU004466"/>
    </source>
</evidence>
<dbReference type="EMBL" id="FXBJ01000002">
    <property type="protein sequence ID" value="SMH40532.1"/>
    <property type="molecule type" value="Genomic_DNA"/>
</dbReference>
<comment type="similarity">
    <text evidence="2 12">Belongs to the FPP/GGPP synthase family.</text>
</comment>
<dbReference type="PROSITE" id="PS00444">
    <property type="entry name" value="POLYPRENYL_SYNTHASE_2"/>
    <property type="match status" value="1"/>
</dbReference>
<dbReference type="SUPFAM" id="SSF48576">
    <property type="entry name" value="Terpenoid synthases"/>
    <property type="match status" value="1"/>
</dbReference>
<evidence type="ECO:0000313" key="13">
    <source>
        <dbReference type="EMBL" id="SMH40532.1"/>
    </source>
</evidence>
<evidence type="ECO:0000256" key="9">
    <source>
        <dbReference type="ARBA" id="ARBA00032380"/>
    </source>
</evidence>
<accession>A0A1X7NR22</accession>
<evidence type="ECO:0000256" key="10">
    <source>
        <dbReference type="ARBA" id="ARBA00032873"/>
    </source>
</evidence>
<evidence type="ECO:0000256" key="8">
    <source>
        <dbReference type="ARBA" id="ARBA00023229"/>
    </source>
</evidence>
<reference evidence="13 14" key="1">
    <citation type="submission" date="2017-04" db="EMBL/GenBank/DDBJ databases">
        <authorList>
            <person name="Afonso C.L."/>
            <person name="Miller P.J."/>
            <person name="Scott M.A."/>
            <person name="Spackman E."/>
            <person name="Goraichik I."/>
            <person name="Dimitrov K.M."/>
            <person name="Suarez D.L."/>
            <person name="Swayne D.E."/>
        </authorList>
    </citation>
    <scope>NUCLEOTIDE SEQUENCE [LARGE SCALE GENOMIC DNA]</scope>
    <source>
        <strain evidence="13 14">LMG26642</strain>
    </source>
</reference>
<proteinExistence type="inferred from homology"/>
<evidence type="ECO:0000256" key="4">
    <source>
        <dbReference type="ARBA" id="ARBA00015100"/>
    </source>
</evidence>
<dbReference type="InterPro" id="IPR000092">
    <property type="entry name" value="Polyprenyl_synt"/>
</dbReference>
<keyword evidence="6" id="KW-0479">Metal-binding</keyword>
<evidence type="ECO:0000313" key="14">
    <source>
        <dbReference type="Proteomes" id="UP000193435"/>
    </source>
</evidence>
<evidence type="ECO:0000256" key="5">
    <source>
        <dbReference type="ARBA" id="ARBA00022679"/>
    </source>
</evidence>
<dbReference type="SFLD" id="SFLDS00005">
    <property type="entry name" value="Isoprenoid_Synthase_Type_I"/>
    <property type="match status" value="1"/>
</dbReference>
<dbReference type="RefSeq" id="WP_085560398.1">
    <property type="nucleotide sequence ID" value="NZ_FOAH01000031.1"/>
</dbReference>
<comment type="catalytic activity">
    <reaction evidence="11">
        <text>isopentenyl diphosphate + (2E)-geranyl diphosphate = (2E,6E)-farnesyl diphosphate + diphosphate</text>
        <dbReference type="Rhea" id="RHEA:19361"/>
        <dbReference type="ChEBI" id="CHEBI:33019"/>
        <dbReference type="ChEBI" id="CHEBI:58057"/>
        <dbReference type="ChEBI" id="CHEBI:128769"/>
        <dbReference type="ChEBI" id="CHEBI:175763"/>
        <dbReference type="EC" id="2.5.1.10"/>
    </reaction>
</comment>
<evidence type="ECO:0000256" key="3">
    <source>
        <dbReference type="ARBA" id="ARBA00012439"/>
    </source>
</evidence>
<dbReference type="CDD" id="cd00685">
    <property type="entry name" value="Trans_IPPS_HT"/>
    <property type="match status" value="1"/>
</dbReference>
<comment type="cofactor">
    <cofactor evidence="1">
        <name>Mg(2+)</name>
        <dbReference type="ChEBI" id="CHEBI:18420"/>
    </cofactor>
</comment>
<organism evidence="13 14">
    <name type="scientific">Carnobacterium iners</name>
    <dbReference type="NCBI Taxonomy" id="1073423"/>
    <lineage>
        <taxon>Bacteria</taxon>
        <taxon>Bacillati</taxon>
        <taxon>Bacillota</taxon>
        <taxon>Bacilli</taxon>
        <taxon>Lactobacillales</taxon>
        <taxon>Carnobacteriaceae</taxon>
        <taxon>Carnobacterium</taxon>
    </lineage>
</organism>
<evidence type="ECO:0000256" key="1">
    <source>
        <dbReference type="ARBA" id="ARBA00001946"/>
    </source>
</evidence>
<keyword evidence="8" id="KW-0414">Isoprene biosynthesis</keyword>
<dbReference type="InterPro" id="IPR033749">
    <property type="entry name" value="Polyprenyl_synt_CS"/>
</dbReference>
<dbReference type="GO" id="GO:0016114">
    <property type="term" value="P:terpenoid biosynthetic process"/>
    <property type="evidence" value="ECO:0007669"/>
    <property type="project" value="UniProtKB-ARBA"/>
</dbReference>
<dbReference type="GO" id="GO:0005737">
    <property type="term" value="C:cytoplasm"/>
    <property type="evidence" value="ECO:0007669"/>
    <property type="project" value="UniProtKB-ARBA"/>
</dbReference>
<dbReference type="InterPro" id="IPR053378">
    <property type="entry name" value="Prenyl_diphosphate_synthase"/>
</dbReference>
<dbReference type="PANTHER" id="PTHR43281">
    <property type="entry name" value="FARNESYL DIPHOSPHATE SYNTHASE"/>
    <property type="match status" value="1"/>
</dbReference>
<gene>
    <name evidence="13" type="ORF">SAMN04488700_2384</name>
</gene>
<dbReference type="EC" id="2.5.1.10" evidence="3"/>